<dbReference type="Pfam" id="PF00076">
    <property type="entry name" value="RRM_1"/>
    <property type="match status" value="1"/>
</dbReference>
<evidence type="ECO:0000256" key="2">
    <source>
        <dbReference type="PROSITE-ProRule" id="PRU00176"/>
    </source>
</evidence>
<dbReference type="SMART" id="SM00360">
    <property type="entry name" value="RRM"/>
    <property type="match status" value="1"/>
</dbReference>
<evidence type="ECO:0000313" key="6">
    <source>
        <dbReference type="Proteomes" id="UP000785679"/>
    </source>
</evidence>
<dbReference type="Proteomes" id="UP000785679">
    <property type="component" value="Unassembled WGS sequence"/>
</dbReference>
<accession>A0A8J8T3J3</accession>
<reference evidence="5" key="1">
    <citation type="submission" date="2019-06" db="EMBL/GenBank/DDBJ databases">
        <authorList>
            <person name="Zheng W."/>
        </authorList>
    </citation>
    <scope>NUCLEOTIDE SEQUENCE</scope>
    <source>
        <strain evidence="5">QDHG01</strain>
    </source>
</reference>
<dbReference type="AlphaFoldDB" id="A0A8J8T3J3"/>
<evidence type="ECO:0000259" key="4">
    <source>
        <dbReference type="PROSITE" id="PS50102"/>
    </source>
</evidence>
<dbReference type="InterPro" id="IPR052462">
    <property type="entry name" value="SLIRP/GR-RBP-like"/>
</dbReference>
<comment type="caution">
    <text evidence="5">The sequence shown here is derived from an EMBL/GenBank/DDBJ whole genome shotgun (WGS) entry which is preliminary data.</text>
</comment>
<dbReference type="EMBL" id="RRYP01006698">
    <property type="protein sequence ID" value="TNV81017.1"/>
    <property type="molecule type" value="Genomic_DNA"/>
</dbReference>
<feature type="region of interest" description="Disordered" evidence="3">
    <location>
        <begin position="83"/>
        <end position="117"/>
    </location>
</feature>
<dbReference type="PROSITE" id="PS50102">
    <property type="entry name" value="RRM"/>
    <property type="match status" value="1"/>
</dbReference>
<dbReference type="Gene3D" id="3.30.70.330">
    <property type="match status" value="1"/>
</dbReference>
<dbReference type="OrthoDB" id="639027at2759"/>
<feature type="domain" description="RRM" evidence="4">
    <location>
        <begin position="131"/>
        <end position="210"/>
    </location>
</feature>
<dbReference type="InterPro" id="IPR000504">
    <property type="entry name" value="RRM_dom"/>
</dbReference>
<protein>
    <recommendedName>
        <fullName evidence="4">RRM domain-containing protein</fullName>
    </recommendedName>
</protein>
<dbReference type="GO" id="GO:0003723">
    <property type="term" value="F:RNA binding"/>
    <property type="evidence" value="ECO:0007669"/>
    <property type="project" value="UniProtKB-UniRule"/>
</dbReference>
<evidence type="ECO:0000313" key="5">
    <source>
        <dbReference type="EMBL" id="TNV81017.1"/>
    </source>
</evidence>
<dbReference type="SUPFAM" id="SSF54928">
    <property type="entry name" value="RNA-binding domain, RBD"/>
    <property type="match status" value="1"/>
</dbReference>
<keyword evidence="6" id="KW-1185">Reference proteome</keyword>
<organism evidence="5 6">
    <name type="scientific">Halteria grandinella</name>
    <dbReference type="NCBI Taxonomy" id="5974"/>
    <lineage>
        <taxon>Eukaryota</taxon>
        <taxon>Sar</taxon>
        <taxon>Alveolata</taxon>
        <taxon>Ciliophora</taxon>
        <taxon>Intramacronucleata</taxon>
        <taxon>Spirotrichea</taxon>
        <taxon>Stichotrichia</taxon>
        <taxon>Sporadotrichida</taxon>
        <taxon>Halteriidae</taxon>
        <taxon>Halteria</taxon>
    </lineage>
</organism>
<sequence>MSPCHQCTHDHGRRIPSDYRLHNHHHEYRDRYMHRSRSRSIERMKYPERYPDRYPRVHHYDAPFPRQMPYDHPKSLSIVVNSHSNYQKRRGSSSRERDGYFPKGMEQGRHHRKDQLDERPKQFTHVENPGNNVYVAGIPRRVTEDDLRRVFVKFGPIEDIKVIKDPQTLVSKGFAYILFKNVDDATKAIEQVDNQQVFNDWSLRVERAKRAVAYQVSNKD</sequence>
<proteinExistence type="predicted"/>
<evidence type="ECO:0000256" key="3">
    <source>
        <dbReference type="SAM" id="MobiDB-lite"/>
    </source>
</evidence>
<name>A0A8J8T3J3_HALGN</name>
<keyword evidence="1 2" id="KW-0694">RNA-binding</keyword>
<dbReference type="CDD" id="cd00590">
    <property type="entry name" value="RRM_SF"/>
    <property type="match status" value="1"/>
</dbReference>
<gene>
    <name evidence="5" type="ORF">FGO68_gene17798</name>
</gene>
<dbReference type="InterPro" id="IPR035979">
    <property type="entry name" value="RBD_domain_sf"/>
</dbReference>
<dbReference type="InterPro" id="IPR012677">
    <property type="entry name" value="Nucleotide-bd_a/b_plait_sf"/>
</dbReference>
<evidence type="ECO:0000256" key="1">
    <source>
        <dbReference type="ARBA" id="ARBA00022884"/>
    </source>
</evidence>
<dbReference type="PANTHER" id="PTHR48027">
    <property type="entry name" value="HETEROGENEOUS NUCLEAR RIBONUCLEOPROTEIN 87F-RELATED"/>
    <property type="match status" value="1"/>
</dbReference>